<dbReference type="EMBL" id="BAAAPM010000011">
    <property type="protein sequence ID" value="GAA1741901.1"/>
    <property type="molecule type" value="Genomic_DNA"/>
</dbReference>
<evidence type="ECO:0000256" key="1">
    <source>
        <dbReference type="SAM" id="MobiDB-lite"/>
    </source>
</evidence>
<dbReference type="CDD" id="cd00198">
    <property type="entry name" value="vWFA"/>
    <property type="match status" value="1"/>
</dbReference>
<sequence>MSPVASAGAGAADVATLVTRFADRLRAAGVAVSPDQTMRLAALIGLGVARTRDELYWCARVSLVRSGSDVPAFDAVFAQAFGAGGVVPRPGPAAEPPGVRADRPRPARGTVRQRAGGRFEPDDATGAARQGRPVPTLASSEERLTVVDFAELGRDELDALAPLLQLLAVHTPLRVSRRRRRHRRGDRLDLRASLRRAVRSGGDPAAAVRRTRRRRPRRLVALLDVSGSMEPYARAYLHLLWGAASRADAEVFVFGTRLTRLTRVLRTGDPDRALARAAALMPDWSGGTRIGASVREFMDGHGRRGMAHGAVVLVVSDGWERDDPTLLATQMAALASRAHRVVWANPRSAAPGFEPLTGGMRAALPHVDALVSGHSAEALADVVRALGDQARSPQGP</sequence>
<feature type="domain" description="VWFA" evidence="2">
    <location>
        <begin position="216"/>
        <end position="380"/>
    </location>
</feature>
<dbReference type="PANTHER" id="PTHR39338">
    <property type="entry name" value="BLL5662 PROTEIN-RELATED"/>
    <property type="match status" value="1"/>
</dbReference>
<dbReference type="InterPro" id="IPR002035">
    <property type="entry name" value="VWF_A"/>
</dbReference>
<organism evidence="3 4">
    <name type="scientific">Isoptericola hypogeus</name>
    <dbReference type="NCBI Taxonomy" id="300179"/>
    <lineage>
        <taxon>Bacteria</taxon>
        <taxon>Bacillati</taxon>
        <taxon>Actinomycetota</taxon>
        <taxon>Actinomycetes</taxon>
        <taxon>Micrococcales</taxon>
        <taxon>Promicromonosporaceae</taxon>
        <taxon>Isoptericola</taxon>
    </lineage>
</organism>
<dbReference type="Pfam" id="PF05762">
    <property type="entry name" value="VWA_CoxE"/>
    <property type="match status" value="1"/>
</dbReference>
<name>A0ABP4VZR0_9MICO</name>
<evidence type="ECO:0000313" key="3">
    <source>
        <dbReference type="EMBL" id="GAA1741901.1"/>
    </source>
</evidence>
<dbReference type="Proteomes" id="UP001501138">
    <property type="component" value="Unassembled WGS sequence"/>
</dbReference>
<reference evidence="4" key="1">
    <citation type="journal article" date="2019" name="Int. J. Syst. Evol. Microbiol.">
        <title>The Global Catalogue of Microorganisms (GCM) 10K type strain sequencing project: providing services to taxonomists for standard genome sequencing and annotation.</title>
        <authorList>
            <consortium name="The Broad Institute Genomics Platform"/>
            <consortium name="The Broad Institute Genome Sequencing Center for Infectious Disease"/>
            <person name="Wu L."/>
            <person name="Ma J."/>
        </authorList>
    </citation>
    <scope>NUCLEOTIDE SEQUENCE [LARGE SCALE GENOMIC DNA]</scope>
    <source>
        <strain evidence="4">JCM 15589</strain>
    </source>
</reference>
<dbReference type="RefSeq" id="WP_344250910.1">
    <property type="nucleotide sequence ID" value="NZ_BAAAPM010000011.1"/>
</dbReference>
<dbReference type="SMART" id="SM00327">
    <property type="entry name" value="VWA"/>
    <property type="match status" value="1"/>
</dbReference>
<protein>
    <submittedName>
        <fullName evidence="3">VWA domain-containing protein</fullName>
    </submittedName>
</protein>
<dbReference type="InterPro" id="IPR036465">
    <property type="entry name" value="vWFA_dom_sf"/>
</dbReference>
<accession>A0ABP4VZR0</accession>
<dbReference type="SUPFAM" id="SSF53300">
    <property type="entry name" value="vWA-like"/>
    <property type="match status" value="1"/>
</dbReference>
<gene>
    <name evidence="3" type="ORF">GCM10009809_41780</name>
</gene>
<comment type="caution">
    <text evidence="3">The sequence shown here is derived from an EMBL/GenBank/DDBJ whole genome shotgun (WGS) entry which is preliminary data.</text>
</comment>
<feature type="region of interest" description="Disordered" evidence="1">
    <location>
        <begin position="88"/>
        <end position="136"/>
    </location>
</feature>
<dbReference type="Gene3D" id="3.40.50.410">
    <property type="entry name" value="von Willebrand factor, type A domain"/>
    <property type="match status" value="1"/>
</dbReference>
<dbReference type="InterPro" id="IPR011195">
    <property type="entry name" value="UCP010256"/>
</dbReference>
<keyword evidence="4" id="KW-1185">Reference proteome</keyword>
<dbReference type="InterPro" id="IPR008912">
    <property type="entry name" value="Uncharacterised_CoxE"/>
</dbReference>
<dbReference type="PANTHER" id="PTHR39338:SF6">
    <property type="entry name" value="BLL5662 PROTEIN"/>
    <property type="match status" value="1"/>
</dbReference>
<evidence type="ECO:0000259" key="2">
    <source>
        <dbReference type="SMART" id="SM00327"/>
    </source>
</evidence>
<dbReference type="PIRSF" id="PIRSF010256">
    <property type="entry name" value="CoxE_vWa"/>
    <property type="match status" value="1"/>
</dbReference>
<evidence type="ECO:0000313" key="4">
    <source>
        <dbReference type="Proteomes" id="UP001501138"/>
    </source>
</evidence>
<proteinExistence type="predicted"/>